<dbReference type="EMBL" id="JAAGLQ010000164">
    <property type="protein sequence ID" value="NEA15442.1"/>
    <property type="molecule type" value="Genomic_DNA"/>
</dbReference>
<accession>A0A6N9TYT0</accession>
<evidence type="ECO:0000313" key="1">
    <source>
        <dbReference type="EMBL" id="NEA15442.1"/>
    </source>
</evidence>
<dbReference type="AlphaFoldDB" id="A0A6N9TYT0"/>
<reference evidence="1 2" key="1">
    <citation type="submission" date="2020-01" db="EMBL/GenBank/DDBJ databases">
        <title>Insect and environment-associated Actinomycetes.</title>
        <authorList>
            <person name="Currrie C."/>
            <person name="Chevrette M."/>
            <person name="Carlson C."/>
            <person name="Stubbendieck R."/>
            <person name="Wendt-Pienkowski E."/>
        </authorList>
    </citation>
    <scope>NUCLEOTIDE SEQUENCE [LARGE SCALE GENOMIC DNA]</scope>
    <source>
        <strain evidence="1 2">SID11342</strain>
    </source>
</reference>
<sequence length="146" mass="15735">MFKTPLAVLPRDAAPGDVSEALTRLSEAQALPFHGWDRTYSARIQNLAGWLHSAAMWRGQDLTEAADIPEGGGQVVIHALIDAHAAMLARHEAELAPYKDSGGTLLGEDYDEHDEVADRHIGEVVEMLGLVMAVLVGEFGRPANTP</sequence>
<dbReference type="Proteomes" id="UP000471293">
    <property type="component" value="Unassembled WGS sequence"/>
</dbReference>
<proteinExistence type="predicted"/>
<organism evidence="1 2">
    <name type="scientific">Streptomyces halstedii</name>
    <dbReference type="NCBI Taxonomy" id="1944"/>
    <lineage>
        <taxon>Bacteria</taxon>
        <taxon>Bacillati</taxon>
        <taxon>Actinomycetota</taxon>
        <taxon>Actinomycetes</taxon>
        <taxon>Kitasatosporales</taxon>
        <taxon>Streptomycetaceae</taxon>
        <taxon>Streptomyces</taxon>
    </lineage>
</organism>
<protein>
    <submittedName>
        <fullName evidence="1">Uncharacterized protein</fullName>
    </submittedName>
</protein>
<gene>
    <name evidence="1" type="ORF">G3I29_07835</name>
</gene>
<evidence type="ECO:0000313" key="2">
    <source>
        <dbReference type="Proteomes" id="UP000471293"/>
    </source>
</evidence>
<name>A0A6N9TYT0_STRHA</name>
<dbReference type="RefSeq" id="WP_164343362.1">
    <property type="nucleotide sequence ID" value="NZ_JAAGLQ010000164.1"/>
</dbReference>
<comment type="caution">
    <text evidence="1">The sequence shown here is derived from an EMBL/GenBank/DDBJ whole genome shotgun (WGS) entry which is preliminary data.</text>
</comment>